<dbReference type="SMART" id="SM00342">
    <property type="entry name" value="HTH_ARAC"/>
    <property type="match status" value="1"/>
</dbReference>
<evidence type="ECO:0000256" key="2">
    <source>
        <dbReference type="ARBA" id="ARBA00022475"/>
    </source>
</evidence>
<dbReference type="PANTHER" id="PTHR43280:SF2">
    <property type="entry name" value="HTH-TYPE TRANSCRIPTIONAL REGULATOR EXSA"/>
    <property type="match status" value="1"/>
</dbReference>
<evidence type="ECO:0000256" key="1">
    <source>
        <dbReference type="ARBA" id="ARBA00004651"/>
    </source>
</evidence>
<keyword evidence="6" id="KW-0238">DNA-binding</keyword>
<evidence type="ECO:0000256" key="8">
    <source>
        <dbReference type="ARBA" id="ARBA00023163"/>
    </source>
</evidence>
<dbReference type="Gene3D" id="3.30.450.20">
    <property type="entry name" value="PAS domain"/>
    <property type="match status" value="1"/>
</dbReference>
<organism evidence="11 12">
    <name type="scientific">Cohnella fermenti</name>
    <dbReference type="NCBI Taxonomy" id="2565925"/>
    <lineage>
        <taxon>Bacteria</taxon>
        <taxon>Bacillati</taxon>
        <taxon>Bacillota</taxon>
        <taxon>Bacilli</taxon>
        <taxon>Bacillales</taxon>
        <taxon>Paenibacillaceae</taxon>
        <taxon>Cohnella</taxon>
    </lineage>
</organism>
<keyword evidence="4 9" id="KW-1133">Transmembrane helix</keyword>
<keyword evidence="3 9" id="KW-0812">Transmembrane</keyword>
<keyword evidence="8" id="KW-0804">Transcription</keyword>
<dbReference type="Pfam" id="PF02743">
    <property type="entry name" value="dCache_1"/>
    <property type="match status" value="1"/>
</dbReference>
<dbReference type="AlphaFoldDB" id="A0A4S4BFN0"/>
<evidence type="ECO:0000256" key="3">
    <source>
        <dbReference type="ARBA" id="ARBA00022692"/>
    </source>
</evidence>
<accession>A0A4S4BFN0</accession>
<dbReference type="PRINTS" id="PR00032">
    <property type="entry name" value="HTHARAC"/>
</dbReference>
<dbReference type="InterPro" id="IPR033479">
    <property type="entry name" value="dCache_1"/>
</dbReference>
<sequence>MSGAVRKKNRIFQRLLVFNLIAVLIISIFPQVVFYQYFTNIYNEEVESLNRQVVRQFQDAIDEPIVKAIVTFPNIYLSEIESNEALVYPLNHDISRDSSAILKVARRIADIQDNTSYIHSIDVYYRAGNLLFIGDRVCMLNESSCDLGGSADWFPSYRQSDRIIEWIPARPAGSYDPSPIVTYVRSIPFFGDKESRQGIVAVNVDVTELNKQLLGLKPTLEGGLLIVDKEGRVVAHNYGDQPLPAFLSEPSDLTNEEGTGRFNTKIEGHESVVSFVASEYNDWRYVSIASVESVYRKTNQLRSWMLAVGGAFLAVNGLISVLLTSRAHKPISSRMQTLQTSLARHMPIVRHNFIRGLLFGLPQASGQGMDPESILGIPHEGRWTASFVMRTGPRPDLEPQEAMASDFHLIESLEAEDGEADIRAIRNEQSQILGFVSMTEELAPSAIGELLQRRIGLGGERCLICIGGCYPAADSAIARSFAEADEALEYAFFYPDTSILIHGDMRIGEAKEPAGMPKALDELPAAIRAGDRKRVQQLLDELLETIRCGSYTIRYCRNVMLDLALTFERTMQQMGFQAAEVFGEDLREKYHGLKNANAFEAWIRSVAEAAVTGVSERKQHFDQEFADRIVTFVNQNISHQLSLAYVAEHVGVSPTYLSKIFKAITGSNFNEYVTALRLERAVELLREKKLSVQEISYHIGYQSTHHFIRLFKEAHGMTPKQYQKMISDEPESP</sequence>
<keyword evidence="7 9" id="KW-0472">Membrane</keyword>
<evidence type="ECO:0000313" key="12">
    <source>
        <dbReference type="Proteomes" id="UP000310636"/>
    </source>
</evidence>
<dbReference type="Proteomes" id="UP000310636">
    <property type="component" value="Unassembled WGS sequence"/>
</dbReference>
<dbReference type="PANTHER" id="PTHR43280">
    <property type="entry name" value="ARAC-FAMILY TRANSCRIPTIONAL REGULATOR"/>
    <property type="match status" value="1"/>
</dbReference>
<dbReference type="GO" id="GO:0005886">
    <property type="term" value="C:plasma membrane"/>
    <property type="evidence" value="ECO:0007669"/>
    <property type="project" value="UniProtKB-SubCell"/>
</dbReference>
<feature type="domain" description="HTH araC/xylS-type" evidence="10">
    <location>
        <begin position="627"/>
        <end position="725"/>
    </location>
</feature>
<protein>
    <submittedName>
        <fullName evidence="11">AraC family transcriptional regulator</fullName>
    </submittedName>
</protein>
<keyword evidence="12" id="KW-1185">Reference proteome</keyword>
<evidence type="ECO:0000256" key="5">
    <source>
        <dbReference type="ARBA" id="ARBA00023015"/>
    </source>
</evidence>
<dbReference type="GO" id="GO:0003700">
    <property type="term" value="F:DNA-binding transcription factor activity"/>
    <property type="evidence" value="ECO:0007669"/>
    <property type="project" value="InterPro"/>
</dbReference>
<dbReference type="InterPro" id="IPR018062">
    <property type="entry name" value="HTH_AraC-typ_CS"/>
</dbReference>
<dbReference type="GO" id="GO:0043565">
    <property type="term" value="F:sequence-specific DNA binding"/>
    <property type="evidence" value="ECO:0007669"/>
    <property type="project" value="InterPro"/>
</dbReference>
<dbReference type="InterPro" id="IPR018060">
    <property type="entry name" value="HTH_AraC"/>
</dbReference>
<dbReference type="SUPFAM" id="SSF46689">
    <property type="entry name" value="Homeodomain-like"/>
    <property type="match status" value="2"/>
</dbReference>
<name>A0A4S4BFN0_9BACL</name>
<gene>
    <name evidence="11" type="ORF">E6C55_31405</name>
</gene>
<comment type="caution">
    <text evidence="11">The sequence shown here is derived from an EMBL/GenBank/DDBJ whole genome shotgun (WGS) entry which is preliminary data.</text>
</comment>
<dbReference type="InterPro" id="IPR009057">
    <property type="entry name" value="Homeodomain-like_sf"/>
</dbReference>
<evidence type="ECO:0000256" key="4">
    <source>
        <dbReference type="ARBA" id="ARBA00022989"/>
    </source>
</evidence>
<proteinExistence type="predicted"/>
<dbReference type="RefSeq" id="WP_136373799.1">
    <property type="nucleotide sequence ID" value="NZ_SSOB01000067.1"/>
</dbReference>
<dbReference type="PROSITE" id="PS00041">
    <property type="entry name" value="HTH_ARAC_FAMILY_1"/>
    <property type="match status" value="1"/>
</dbReference>
<dbReference type="EMBL" id="SSOB01000067">
    <property type="protein sequence ID" value="THF72908.1"/>
    <property type="molecule type" value="Genomic_DNA"/>
</dbReference>
<evidence type="ECO:0000256" key="9">
    <source>
        <dbReference type="SAM" id="Phobius"/>
    </source>
</evidence>
<dbReference type="Gene3D" id="1.10.10.60">
    <property type="entry name" value="Homeodomain-like"/>
    <property type="match status" value="2"/>
</dbReference>
<dbReference type="Pfam" id="PF12833">
    <property type="entry name" value="HTH_18"/>
    <property type="match status" value="1"/>
</dbReference>
<evidence type="ECO:0000256" key="7">
    <source>
        <dbReference type="ARBA" id="ARBA00023136"/>
    </source>
</evidence>
<evidence type="ECO:0000256" key="6">
    <source>
        <dbReference type="ARBA" id="ARBA00023125"/>
    </source>
</evidence>
<comment type="subcellular location">
    <subcellularLocation>
        <location evidence="1">Cell membrane</location>
        <topology evidence="1">Multi-pass membrane protein</topology>
    </subcellularLocation>
</comment>
<keyword evidence="5" id="KW-0805">Transcription regulation</keyword>
<feature type="transmembrane region" description="Helical" evidence="9">
    <location>
        <begin position="16"/>
        <end position="38"/>
    </location>
</feature>
<dbReference type="PROSITE" id="PS01124">
    <property type="entry name" value="HTH_ARAC_FAMILY_2"/>
    <property type="match status" value="1"/>
</dbReference>
<keyword evidence="2" id="KW-1003">Cell membrane</keyword>
<evidence type="ECO:0000259" key="10">
    <source>
        <dbReference type="PROSITE" id="PS01124"/>
    </source>
</evidence>
<reference evidence="11 12" key="1">
    <citation type="submission" date="2019-04" db="EMBL/GenBank/DDBJ databases">
        <title>Cohnella sp. nov. isolated from preserved vegetables.</title>
        <authorList>
            <person name="Lin S.-Y."/>
            <person name="Hung M.-H."/>
            <person name="Young C.-C."/>
        </authorList>
    </citation>
    <scope>NUCLEOTIDE SEQUENCE [LARGE SCALE GENOMIC DNA]</scope>
    <source>
        <strain evidence="11 12">CC-MHH1044</strain>
    </source>
</reference>
<dbReference type="InterPro" id="IPR020449">
    <property type="entry name" value="Tscrpt_reg_AraC-type_HTH"/>
</dbReference>
<dbReference type="OrthoDB" id="145012at2"/>
<evidence type="ECO:0000313" key="11">
    <source>
        <dbReference type="EMBL" id="THF72908.1"/>
    </source>
</evidence>